<dbReference type="GO" id="GO:1990234">
    <property type="term" value="C:transferase complex"/>
    <property type="evidence" value="ECO:0007669"/>
    <property type="project" value="UniProtKB-ARBA"/>
</dbReference>
<gene>
    <name evidence="4" type="ORF">SAPINGB_P003782</name>
</gene>
<dbReference type="Proteomes" id="UP000398389">
    <property type="component" value="Unassembled WGS sequence"/>
</dbReference>
<proteinExistence type="predicted"/>
<dbReference type="PROSITE" id="PS50294">
    <property type="entry name" value="WD_REPEATS_REGION"/>
    <property type="match status" value="1"/>
</dbReference>
<protein>
    <submittedName>
        <fullName evidence="4">Uncharacterized protein</fullName>
    </submittedName>
</protein>
<evidence type="ECO:0000256" key="3">
    <source>
        <dbReference type="PROSITE-ProRule" id="PRU00221"/>
    </source>
</evidence>
<organism evidence="4 5">
    <name type="scientific">Magnusiomyces paraingens</name>
    <dbReference type="NCBI Taxonomy" id="2606893"/>
    <lineage>
        <taxon>Eukaryota</taxon>
        <taxon>Fungi</taxon>
        <taxon>Dikarya</taxon>
        <taxon>Ascomycota</taxon>
        <taxon>Saccharomycotina</taxon>
        <taxon>Dipodascomycetes</taxon>
        <taxon>Dipodascales</taxon>
        <taxon>Dipodascaceae</taxon>
        <taxon>Magnusiomyces</taxon>
    </lineage>
</organism>
<dbReference type="PANTHER" id="PTHR22847:SF637">
    <property type="entry name" value="WD REPEAT DOMAIN 5B"/>
    <property type="match status" value="1"/>
</dbReference>
<keyword evidence="5" id="KW-1185">Reference proteome</keyword>
<feature type="repeat" description="WD" evidence="3">
    <location>
        <begin position="266"/>
        <end position="307"/>
    </location>
</feature>
<keyword evidence="2" id="KW-0677">Repeat</keyword>
<dbReference type="EMBL" id="CABVLU010000003">
    <property type="protein sequence ID" value="VVT53851.1"/>
    <property type="molecule type" value="Genomic_DNA"/>
</dbReference>
<accession>A0A5E8BRY8</accession>
<dbReference type="OrthoDB" id="10257301at2759"/>
<dbReference type="AlphaFoldDB" id="A0A5E8BRY8"/>
<dbReference type="GeneID" id="43582597"/>
<reference evidence="4 5" key="1">
    <citation type="submission" date="2019-09" db="EMBL/GenBank/DDBJ databases">
        <authorList>
            <person name="Brejova B."/>
        </authorList>
    </citation>
    <scope>NUCLEOTIDE SEQUENCE [LARGE SCALE GENOMIC DNA]</scope>
</reference>
<dbReference type="InterPro" id="IPR036322">
    <property type="entry name" value="WD40_repeat_dom_sf"/>
</dbReference>
<evidence type="ECO:0000313" key="5">
    <source>
        <dbReference type="Proteomes" id="UP000398389"/>
    </source>
</evidence>
<dbReference type="PANTHER" id="PTHR22847">
    <property type="entry name" value="WD40 REPEAT PROTEIN"/>
    <property type="match status" value="1"/>
</dbReference>
<dbReference type="InterPro" id="IPR001680">
    <property type="entry name" value="WD40_rpt"/>
</dbReference>
<dbReference type="Gene3D" id="2.130.10.10">
    <property type="entry name" value="YVTN repeat-like/Quinoprotein amine dehydrogenase"/>
    <property type="match status" value="1"/>
</dbReference>
<sequence length="595" mass="63678">MPIVSIQVEDTAIDAIHEVQHHHSTSTAGSYSESFWLSVYLAFPENGETAEAKSFHYTITVSKQNNNNNDNDIQLEAENSVKSKGITPIWDGGDDLLPPISLTWEPSLNISSPTIKLDLSQLVSKGSAPPLTTVYTIAFPLAREIPLVSAGALLNTTDEEEIHLEDEVGTLRPKYTTVFEPVIEKYRAEVLLSDLSQSLYRALRSNAEDNTALALSPHGELYASGDDRGKLLIGSIQPLPSSKTTLRHEPRTIINAQTLRPRRILEPGHLLSVSKVLFFPSGEVVLSAGRDMQIKLWSAVDGSNPRTFRGHASPVTDLALVVLPTEVTEDATAPLTGRNFVSAGGADGTVRLWETGSGELVHTFAIKIPSPPTPASPVTGPSVDSVVDKVLIVPTSALPAFMQPATEQEEKDHLFDYETRGKAVIVVHHHPVLDNAYISAYDLYSRAHITTVGPVTPPGVKLTSAVVTCSGTSDTLWKLVTGTSDGRVGGWDLGSLTRESLGKVALTQVCASATATVTALAVGSEGVAITTPLSSVVVPWASLEETGDKKEFASLENVTFLAGFDAAAPADAQFSARDGSLFVSGKQGLLYRYVI</sequence>
<name>A0A5E8BRY8_9ASCO</name>
<dbReference type="SUPFAM" id="SSF50978">
    <property type="entry name" value="WD40 repeat-like"/>
    <property type="match status" value="1"/>
</dbReference>
<dbReference type="InterPro" id="IPR015943">
    <property type="entry name" value="WD40/YVTN_repeat-like_dom_sf"/>
</dbReference>
<dbReference type="Pfam" id="PF00400">
    <property type="entry name" value="WD40"/>
    <property type="match status" value="2"/>
</dbReference>
<dbReference type="PROSITE" id="PS50082">
    <property type="entry name" value="WD_REPEATS_2"/>
    <property type="match status" value="2"/>
</dbReference>
<dbReference type="SMART" id="SM00320">
    <property type="entry name" value="WD40"/>
    <property type="match status" value="4"/>
</dbReference>
<dbReference type="RefSeq" id="XP_031854388.1">
    <property type="nucleotide sequence ID" value="XM_031998497.1"/>
</dbReference>
<feature type="repeat" description="WD" evidence="3">
    <location>
        <begin position="339"/>
        <end position="363"/>
    </location>
</feature>
<evidence type="ECO:0000256" key="2">
    <source>
        <dbReference type="ARBA" id="ARBA00022737"/>
    </source>
</evidence>
<keyword evidence="1 3" id="KW-0853">WD repeat</keyword>
<evidence type="ECO:0000313" key="4">
    <source>
        <dbReference type="EMBL" id="VVT53851.1"/>
    </source>
</evidence>
<evidence type="ECO:0000256" key="1">
    <source>
        <dbReference type="ARBA" id="ARBA00022574"/>
    </source>
</evidence>